<dbReference type="SUPFAM" id="SSF75217">
    <property type="entry name" value="alpha/beta knot"/>
    <property type="match status" value="1"/>
</dbReference>
<dbReference type="PANTHER" id="PTHR46429">
    <property type="entry name" value="23S RRNA (GUANOSINE-2'-O-)-METHYLTRANSFERASE RLMB"/>
    <property type="match status" value="1"/>
</dbReference>
<evidence type="ECO:0000256" key="1">
    <source>
        <dbReference type="ARBA" id="ARBA00022603"/>
    </source>
</evidence>
<keyword evidence="5" id="KW-1185">Reference proteome</keyword>
<proteinExistence type="predicted"/>
<dbReference type="Proteomes" id="UP000199109">
    <property type="component" value="Unassembled WGS sequence"/>
</dbReference>
<feature type="domain" description="tRNA/rRNA methyltransferase SpoU type" evidence="3">
    <location>
        <begin position="25"/>
        <end position="167"/>
    </location>
</feature>
<dbReference type="CDD" id="cd18097">
    <property type="entry name" value="SpoU-like"/>
    <property type="match status" value="1"/>
</dbReference>
<dbReference type="AlphaFoldDB" id="A0A1G7AAS9"/>
<dbReference type="EMBL" id="FNAO01000003">
    <property type="protein sequence ID" value="SDE11901.1"/>
    <property type="molecule type" value="Genomic_DNA"/>
</dbReference>
<dbReference type="Pfam" id="PF00588">
    <property type="entry name" value="SpoU_methylase"/>
    <property type="match status" value="1"/>
</dbReference>
<dbReference type="GO" id="GO:0005829">
    <property type="term" value="C:cytosol"/>
    <property type="evidence" value="ECO:0007669"/>
    <property type="project" value="TreeGrafter"/>
</dbReference>
<dbReference type="GO" id="GO:0006396">
    <property type="term" value="P:RNA processing"/>
    <property type="evidence" value="ECO:0007669"/>
    <property type="project" value="InterPro"/>
</dbReference>
<dbReference type="GO" id="GO:0003723">
    <property type="term" value="F:RNA binding"/>
    <property type="evidence" value="ECO:0007669"/>
    <property type="project" value="InterPro"/>
</dbReference>
<dbReference type="OrthoDB" id="9795352at2"/>
<evidence type="ECO:0000313" key="5">
    <source>
        <dbReference type="Proteomes" id="UP000199109"/>
    </source>
</evidence>
<evidence type="ECO:0000256" key="2">
    <source>
        <dbReference type="ARBA" id="ARBA00022679"/>
    </source>
</evidence>
<evidence type="ECO:0000259" key="3">
    <source>
        <dbReference type="Pfam" id="PF00588"/>
    </source>
</evidence>
<keyword evidence="2" id="KW-0808">Transferase</keyword>
<organism evidence="4 5">
    <name type="scientific">Pricia antarctica</name>
    <dbReference type="NCBI Taxonomy" id="641691"/>
    <lineage>
        <taxon>Bacteria</taxon>
        <taxon>Pseudomonadati</taxon>
        <taxon>Bacteroidota</taxon>
        <taxon>Flavobacteriia</taxon>
        <taxon>Flavobacteriales</taxon>
        <taxon>Flavobacteriaceae</taxon>
        <taxon>Pricia</taxon>
    </lineage>
</organism>
<reference evidence="4 5" key="1">
    <citation type="submission" date="2016-10" db="EMBL/GenBank/DDBJ databases">
        <authorList>
            <person name="de Groot N.N."/>
        </authorList>
    </citation>
    <scope>NUCLEOTIDE SEQUENCE [LARGE SCALE GENOMIC DNA]</scope>
    <source>
        <strain evidence="4 5">DSM 23421</strain>
    </source>
</reference>
<dbReference type="InterPro" id="IPR029028">
    <property type="entry name" value="Alpha/beta_knot_MTases"/>
</dbReference>
<evidence type="ECO:0000313" key="4">
    <source>
        <dbReference type="EMBL" id="SDE11901.1"/>
    </source>
</evidence>
<dbReference type="GO" id="GO:0032259">
    <property type="term" value="P:methylation"/>
    <property type="evidence" value="ECO:0007669"/>
    <property type="project" value="UniProtKB-KW"/>
</dbReference>
<dbReference type="RefSeq" id="WP_091867041.1">
    <property type="nucleotide sequence ID" value="NZ_FNAO01000003.1"/>
</dbReference>
<dbReference type="Gene3D" id="3.40.1280.10">
    <property type="match status" value="1"/>
</dbReference>
<dbReference type="PANTHER" id="PTHR46429:SF1">
    <property type="entry name" value="23S RRNA (GUANOSINE-2'-O-)-METHYLTRANSFERASE RLMB"/>
    <property type="match status" value="1"/>
</dbReference>
<dbReference type="InterPro" id="IPR001537">
    <property type="entry name" value="SpoU_MeTrfase"/>
</dbReference>
<accession>A0A1G7AAS9</accession>
<sequence>MRKLKNEELDRLDVDGFKQAKKTPLVIVLDNIRSLNNIGSVFRTADAFLIEKIYLCGITATPPHKDIRKTALGATESVEWEYSKSTLLLVEKLKLDSYTVLAIEQAENAQMLHKFKVESSKKYALIFGNEVKGVDQNVVHGCNGVLEIPQFGTKHSLNISVSVGVVVWDFWSKLNP</sequence>
<keyword evidence="1 4" id="KW-0489">Methyltransferase</keyword>
<name>A0A1G7AAS9_9FLAO</name>
<gene>
    <name evidence="4" type="ORF">SAMN05421636_103304</name>
</gene>
<protein>
    <submittedName>
        <fullName evidence="4">SpoU rRNA Methylase family protein</fullName>
    </submittedName>
</protein>
<dbReference type="GO" id="GO:0008173">
    <property type="term" value="F:RNA methyltransferase activity"/>
    <property type="evidence" value="ECO:0007669"/>
    <property type="project" value="InterPro"/>
</dbReference>
<dbReference type="InterPro" id="IPR004441">
    <property type="entry name" value="rRNA_MeTrfase_TrmH"/>
</dbReference>
<dbReference type="InterPro" id="IPR029026">
    <property type="entry name" value="tRNA_m1G_MTases_N"/>
</dbReference>
<dbReference type="STRING" id="641691.SAMN05421636_103304"/>